<feature type="transmembrane region" description="Helical" evidence="2">
    <location>
        <begin position="118"/>
        <end position="142"/>
    </location>
</feature>
<keyword evidence="2" id="KW-1133">Transmembrane helix</keyword>
<evidence type="ECO:0000313" key="3">
    <source>
        <dbReference type="EMBL" id="ETV69027.1"/>
    </source>
</evidence>
<organism evidence="3">
    <name type="scientific">Aphanomyces astaci</name>
    <name type="common">Crayfish plague agent</name>
    <dbReference type="NCBI Taxonomy" id="112090"/>
    <lineage>
        <taxon>Eukaryota</taxon>
        <taxon>Sar</taxon>
        <taxon>Stramenopiles</taxon>
        <taxon>Oomycota</taxon>
        <taxon>Saprolegniomycetes</taxon>
        <taxon>Saprolegniales</taxon>
        <taxon>Verrucalvaceae</taxon>
        <taxon>Aphanomyces</taxon>
    </lineage>
</organism>
<keyword evidence="2" id="KW-0472">Membrane</keyword>
<dbReference type="VEuPathDB" id="FungiDB:H257_15180"/>
<dbReference type="RefSeq" id="XP_009841486.1">
    <property type="nucleotide sequence ID" value="XM_009843184.1"/>
</dbReference>
<feature type="transmembrane region" description="Helical" evidence="2">
    <location>
        <begin position="221"/>
        <end position="243"/>
    </location>
</feature>
<dbReference type="OrthoDB" id="68191at2759"/>
<reference evidence="3" key="1">
    <citation type="submission" date="2013-12" db="EMBL/GenBank/DDBJ databases">
        <title>The Genome Sequence of Aphanomyces astaci APO3.</title>
        <authorList>
            <consortium name="The Broad Institute Genomics Platform"/>
            <person name="Russ C."/>
            <person name="Tyler B."/>
            <person name="van West P."/>
            <person name="Dieguez-Uribeondo J."/>
            <person name="Young S.K."/>
            <person name="Zeng Q."/>
            <person name="Gargeya S."/>
            <person name="Fitzgerald M."/>
            <person name="Abouelleil A."/>
            <person name="Alvarado L."/>
            <person name="Chapman S.B."/>
            <person name="Gainer-Dewar J."/>
            <person name="Goldberg J."/>
            <person name="Griggs A."/>
            <person name="Gujja S."/>
            <person name="Hansen M."/>
            <person name="Howarth C."/>
            <person name="Imamovic A."/>
            <person name="Ireland A."/>
            <person name="Larimer J."/>
            <person name="McCowan C."/>
            <person name="Murphy C."/>
            <person name="Pearson M."/>
            <person name="Poon T.W."/>
            <person name="Priest M."/>
            <person name="Roberts A."/>
            <person name="Saif S."/>
            <person name="Shea T."/>
            <person name="Sykes S."/>
            <person name="Wortman J."/>
            <person name="Nusbaum C."/>
            <person name="Birren B."/>
        </authorList>
    </citation>
    <scope>NUCLEOTIDE SEQUENCE [LARGE SCALE GENOMIC DNA]</scope>
    <source>
        <strain evidence="3">APO3</strain>
    </source>
</reference>
<dbReference type="AlphaFoldDB" id="W4FNG7"/>
<protein>
    <submittedName>
        <fullName evidence="3">Uncharacterized protein</fullName>
    </submittedName>
</protein>
<dbReference type="GeneID" id="20817176"/>
<feature type="transmembrane region" description="Helical" evidence="2">
    <location>
        <begin position="169"/>
        <end position="187"/>
    </location>
</feature>
<name>W4FNG7_APHAT</name>
<accession>W4FNG7</accession>
<evidence type="ECO:0000256" key="2">
    <source>
        <dbReference type="SAM" id="Phobius"/>
    </source>
</evidence>
<evidence type="ECO:0000256" key="1">
    <source>
        <dbReference type="SAM" id="MobiDB-lite"/>
    </source>
</evidence>
<sequence>MPPRPSLCFMRSSVLTALLSFLSLCLCMFSLMYPAWLQQSYAPSNDAAAPITYQGFGLFAFYSTNTLNTPFYASVTTMFFADFCDGYASGLPPPNWMLGNAAGFHEAICDTASIVSQYVMYAAAGFAAIALVAAIVACFVPVAGTAERTVSLCTFMSCKLHHPVSNPQTIASVALCLVSVLVMWSVWFQQKLLSIDVIQTTYSQCHFKEKVSSWNCWFYGYSFWVAIGAVVSLLFSTYASAAGRVAKLRQVRKVYDHQLVVALQESVALTAAGLPTLQNDTRFQLLSPGKDENNRALAMALRQSKEAHDVELAMDESLRQHQLDQNNSPWIISQRNLSKDQPRGLDSQKRLGNLYG</sequence>
<keyword evidence="2" id="KW-0812">Transmembrane</keyword>
<feature type="region of interest" description="Disordered" evidence="1">
    <location>
        <begin position="335"/>
        <end position="356"/>
    </location>
</feature>
<dbReference type="EMBL" id="KI913180">
    <property type="protein sequence ID" value="ETV69027.1"/>
    <property type="molecule type" value="Genomic_DNA"/>
</dbReference>
<gene>
    <name evidence="3" type="ORF">H257_15180</name>
</gene>
<feature type="compositionally biased region" description="Basic and acidic residues" evidence="1">
    <location>
        <begin position="337"/>
        <end position="349"/>
    </location>
</feature>
<proteinExistence type="predicted"/>